<evidence type="ECO:0000256" key="4">
    <source>
        <dbReference type="ARBA" id="ARBA00022989"/>
    </source>
</evidence>
<sequence>MASARMDSREYAAPQSEHPSVSIALVVHDDADSDADELLLHDGELLTHNMDPFACLCCCRLKRLGYVEVLRDERVMRDGKLRRSLLLVGPHWIGVVITLCIILGSTALFLAQQGPHMKWYLVLLTLALCAMTLYYLFHVACKDPGIVAPPRRRLGEKASEEQRQAKAPSESKDLHVTDKGGEDDRETLAVDDDAVGEPAQAPAAAVRRTPRQRHEASTFVRAASRFERRRYCDVCDVEQPRDAEHCDDCGVCVDGYDHHCPWMGKCIGRNNMHAFKMFNVSWVLYVVFVLGVSIQNADWSDAAVEHLHRLSNGQWVRSNS</sequence>
<dbReference type="GO" id="GO:0005783">
    <property type="term" value="C:endoplasmic reticulum"/>
    <property type="evidence" value="ECO:0007669"/>
    <property type="project" value="TreeGrafter"/>
</dbReference>
<evidence type="ECO:0000256" key="2">
    <source>
        <dbReference type="ARBA" id="ARBA00022679"/>
    </source>
</evidence>
<evidence type="ECO:0000259" key="9">
    <source>
        <dbReference type="Pfam" id="PF01529"/>
    </source>
</evidence>
<dbReference type="GO" id="GO:0016020">
    <property type="term" value="C:membrane"/>
    <property type="evidence" value="ECO:0007669"/>
    <property type="project" value="UniProtKB-SubCell"/>
</dbReference>
<proteinExistence type="inferred from homology"/>
<gene>
    <name evidence="10" type="ORF">P43SY_009478</name>
</gene>
<keyword evidence="11" id="KW-1185">Reference proteome</keyword>
<dbReference type="Pfam" id="PF01529">
    <property type="entry name" value="DHHC"/>
    <property type="match status" value="1"/>
</dbReference>
<name>A0AAD5Q7M4_PYTIN</name>
<feature type="transmembrane region" description="Helical" evidence="7">
    <location>
        <begin position="84"/>
        <end position="111"/>
    </location>
</feature>
<comment type="catalytic activity">
    <reaction evidence="7">
        <text>L-cysteinyl-[protein] + hexadecanoyl-CoA = S-hexadecanoyl-L-cysteinyl-[protein] + CoA</text>
        <dbReference type="Rhea" id="RHEA:36683"/>
        <dbReference type="Rhea" id="RHEA-COMP:10131"/>
        <dbReference type="Rhea" id="RHEA-COMP:11032"/>
        <dbReference type="ChEBI" id="CHEBI:29950"/>
        <dbReference type="ChEBI" id="CHEBI:57287"/>
        <dbReference type="ChEBI" id="CHEBI:57379"/>
        <dbReference type="ChEBI" id="CHEBI:74151"/>
        <dbReference type="EC" id="2.3.1.225"/>
    </reaction>
</comment>
<dbReference type="InterPro" id="IPR001594">
    <property type="entry name" value="Palmitoyltrfase_DHHC"/>
</dbReference>
<dbReference type="GO" id="GO:0019706">
    <property type="term" value="F:protein-cysteine S-palmitoyltransferase activity"/>
    <property type="evidence" value="ECO:0007669"/>
    <property type="project" value="UniProtKB-EC"/>
</dbReference>
<evidence type="ECO:0000256" key="6">
    <source>
        <dbReference type="ARBA" id="ARBA00023315"/>
    </source>
</evidence>
<feature type="transmembrane region" description="Helical" evidence="7">
    <location>
        <begin position="277"/>
        <end position="294"/>
    </location>
</feature>
<dbReference type="Proteomes" id="UP001209570">
    <property type="component" value="Unassembled WGS sequence"/>
</dbReference>
<dbReference type="GO" id="GO:0006612">
    <property type="term" value="P:protein targeting to membrane"/>
    <property type="evidence" value="ECO:0007669"/>
    <property type="project" value="TreeGrafter"/>
</dbReference>
<feature type="domain" description="Palmitoyltransferase DHHC" evidence="9">
    <location>
        <begin position="226"/>
        <end position="297"/>
    </location>
</feature>
<evidence type="ECO:0000256" key="5">
    <source>
        <dbReference type="ARBA" id="ARBA00023136"/>
    </source>
</evidence>
<evidence type="ECO:0000256" key="8">
    <source>
        <dbReference type="SAM" id="MobiDB-lite"/>
    </source>
</evidence>
<evidence type="ECO:0000256" key="1">
    <source>
        <dbReference type="ARBA" id="ARBA00004141"/>
    </source>
</evidence>
<dbReference type="GO" id="GO:0005794">
    <property type="term" value="C:Golgi apparatus"/>
    <property type="evidence" value="ECO:0007669"/>
    <property type="project" value="TreeGrafter"/>
</dbReference>
<comment type="subcellular location">
    <subcellularLocation>
        <location evidence="1">Membrane</location>
        <topology evidence="1">Multi-pass membrane protein</topology>
    </subcellularLocation>
</comment>
<evidence type="ECO:0000256" key="7">
    <source>
        <dbReference type="RuleBase" id="RU079119"/>
    </source>
</evidence>
<comment type="domain">
    <text evidence="7">The DHHC domain is required for palmitoyltransferase activity.</text>
</comment>
<reference evidence="10" key="1">
    <citation type="submission" date="2021-12" db="EMBL/GenBank/DDBJ databases">
        <title>Prjna785345.</title>
        <authorList>
            <person name="Rujirawat T."/>
            <person name="Krajaejun T."/>
        </authorList>
    </citation>
    <scope>NUCLEOTIDE SEQUENCE</scope>
    <source>
        <strain evidence="10">Pi057C3</strain>
    </source>
</reference>
<evidence type="ECO:0000313" key="10">
    <source>
        <dbReference type="EMBL" id="KAJ0395667.1"/>
    </source>
</evidence>
<feature type="compositionally biased region" description="Low complexity" evidence="8">
    <location>
        <begin position="198"/>
        <end position="207"/>
    </location>
</feature>
<comment type="caution">
    <text evidence="10">The sequence shown here is derived from an EMBL/GenBank/DDBJ whole genome shotgun (WGS) entry which is preliminary data.</text>
</comment>
<dbReference type="PROSITE" id="PS50216">
    <property type="entry name" value="DHHC"/>
    <property type="match status" value="1"/>
</dbReference>
<dbReference type="InterPro" id="IPR039859">
    <property type="entry name" value="PFA4/ZDH16/20/ERF2-like"/>
</dbReference>
<dbReference type="EC" id="2.3.1.225" evidence="7"/>
<dbReference type="EMBL" id="JAKCXM010000331">
    <property type="protein sequence ID" value="KAJ0395667.1"/>
    <property type="molecule type" value="Genomic_DNA"/>
</dbReference>
<keyword evidence="5 7" id="KW-0472">Membrane</keyword>
<accession>A0AAD5Q7M4</accession>
<comment type="similarity">
    <text evidence="7">Belongs to the DHHC palmitoyltransferase family.</text>
</comment>
<keyword evidence="2 7" id="KW-0808">Transferase</keyword>
<protein>
    <recommendedName>
        <fullName evidence="7">Palmitoyltransferase</fullName>
        <ecNumber evidence="7">2.3.1.225</ecNumber>
    </recommendedName>
</protein>
<keyword evidence="6 7" id="KW-0012">Acyltransferase</keyword>
<organism evidence="10 11">
    <name type="scientific">Pythium insidiosum</name>
    <name type="common">Pythiosis disease agent</name>
    <dbReference type="NCBI Taxonomy" id="114742"/>
    <lineage>
        <taxon>Eukaryota</taxon>
        <taxon>Sar</taxon>
        <taxon>Stramenopiles</taxon>
        <taxon>Oomycota</taxon>
        <taxon>Peronosporomycetes</taxon>
        <taxon>Pythiales</taxon>
        <taxon>Pythiaceae</taxon>
        <taxon>Pythium</taxon>
    </lineage>
</organism>
<dbReference type="AlphaFoldDB" id="A0AAD5Q7M4"/>
<feature type="transmembrane region" description="Helical" evidence="7">
    <location>
        <begin position="117"/>
        <end position="137"/>
    </location>
</feature>
<keyword evidence="4 7" id="KW-1133">Transmembrane helix</keyword>
<feature type="compositionally biased region" description="Basic and acidic residues" evidence="8">
    <location>
        <begin position="154"/>
        <end position="188"/>
    </location>
</feature>
<evidence type="ECO:0000313" key="11">
    <source>
        <dbReference type="Proteomes" id="UP001209570"/>
    </source>
</evidence>
<dbReference type="PANTHER" id="PTHR22883">
    <property type="entry name" value="ZINC FINGER DHHC DOMAIN CONTAINING PROTEIN"/>
    <property type="match status" value="1"/>
</dbReference>
<feature type="region of interest" description="Disordered" evidence="8">
    <location>
        <begin position="154"/>
        <end position="211"/>
    </location>
</feature>
<evidence type="ECO:0000256" key="3">
    <source>
        <dbReference type="ARBA" id="ARBA00022692"/>
    </source>
</evidence>
<keyword evidence="3 7" id="KW-0812">Transmembrane</keyword>